<feature type="chain" id="PRO_5040875923" description="Mid2 domain-containing protein" evidence="7">
    <location>
        <begin position="18"/>
        <end position="276"/>
    </location>
</feature>
<dbReference type="AlphaFoldDB" id="A0A9W8NC98"/>
<protein>
    <recommendedName>
        <fullName evidence="10">Mid2 domain-containing protein</fullName>
    </recommendedName>
</protein>
<evidence type="ECO:0000313" key="8">
    <source>
        <dbReference type="EMBL" id="KAJ3569031.1"/>
    </source>
</evidence>
<keyword evidence="3 6" id="KW-1133">Transmembrane helix</keyword>
<name>A0A9W8NC98_9PEZI</name>
<reference evidence="8" key="1">
    <citation type="submission" date="2022-07" db="EMBL/GenBank/DDBJ databases">
        <title>Genome Sequence of Xylaria arbuscula.</title>
        <authorList>
            <person name="Buettner E."/>
        </authorList>
    </citation>
    <scope>NUCLEOTIDE SEQUENCE</scope>
    <source>
        <strain evidence="8">VT107</strain>
    </source>
</reference>
<feature type="transmembrane region" description="Helical" evidence="6">
    <location>
        <begin position="197"/>
        <end position="219"/>
    </location>
</feature>
<evidence type="ECO:0000256" key="2">
    <source>
        <dbReference type="ARBA" id="ARBA00022692"/>
    </source>
</evidence>
<evidence type="ECO:0000256" key="5">
    <source>
        <dbReference type="SAM" id="MobiDB-lite"/>
    </source>
</evidence>
<accession>A0A9W8NC98</accession>
<keyword evidence="7" id="KW-0732">Signal</keyword>
<evidence type="ECO:0000256" key="6">
    <source>
        <dbReference type="SAM" id="Phobius"/>
    </source>
</evidence>
<dbReference type="EMBL" id="JANPWZ010001076">
    <property type="protein sequence ID" value="KAJ3569031.1"/>
    <property type="molecule type" value="Genomic_DNA"/>
</dbReference>
<dbReference type="Proteomes" id="UP001148614">
    <property type="component" value="Unassembled WGS sequence"/>
</dbReference>
<dbReference type="PANTHER" id="PTHR15549">
    <property type="entry name" value="PAIRED IMMUNOGLOBULIN-LIKE TYPE 2 RECEPTOR"/>
    <property type="match status" value="1"/>
</dbReference>
<keyword evidence="2 6" id="KW-0812">Transmembrane</keyword>
<gene>
    <name evidence="8" type="ORF">NPX13_g6219</name>
</gene>
<evidence type="ECO:0000256" key="7">
    <source>
        <dbReference type="SAM" id="SignalP"/>
    </source>
</evidence>
<feature type="region of interest" description="Disordered" evidence="5">
    <location>
        <begin position="137"/>
        <end position="170"/>
    </location>
</feature>
<proteinExistence type="predicted"/>
<evidence type="ECO:0000256" key="4">
    <source>
        <dbReference type="ARBA" id="ARBA00023136"/>
    </source>
</evidence>
<evidence type="ECO:0000256" key="1">
    <source>
        <dbReference type="ARBA" id="ARBA00004167"/>
    </source>
</evidence>
<dbReference type="GO" id="GO:0071944">
    <property type="term" value="C:cell periphery"/>
    <property type="evidence" value="ECO:0007669"/>
    <property type="project" value="UniProtKB-ARBA"/>
</dbReference>
<dbReference type="VEuPathDB" id="FungiDB:F4678DRAFT_480799"/>
<feature type="signal peptide" evidence="7">
    <location>
        <begin position="1"/>
        <end position="17"/>
    </location>
</feature>
<dbReference type="GO" id="GO:0016020">
    <property type="term" value="C:membrane"/>
    <property type="evidence" value="ECO:0007669"/>
    <property type="project" value="UniProtKB-SubCell"/>
</dbReference>
<keyword evidence="4 6" id="KW-0472">Membrane</keyword>
<keyword evidence="9" id="KW-1185">Reference proteome</keyword>
<evidence type="ECO:0008006" key="10">
    <source>
        <dbReference type="Google" id="ProtNLM"/>
    </source>
</evidence>
<sequence>MRFSTAVFFSLSSFTHAAGVGFISPDFQATTERGKYAGNSQWPLGSTQVVAFTTPWDVYRLELWQQSLAGGSASRSSMFSYKQMATGKILPQSFQWTVQTYELQLSKSPIFFFWLFNGTDSDAQQSSAYFNITIDSSSASTNSPSGKSTSSASTEPSVTTFTPPSSIDSSTSISATATSLLVDPDNAPTGLSAGAKAGVGVGASLGGILILAIAGVLLWKRKRSNKEQQRAAELQDSQSMGYSYRTPSTVVETVQYTPKPAEAPSYYELPPTELGA</sequence>
<evidence type="ECO:0000256" key="3">
    <source>
        <dbReference type="ARBA" id="ARBA00022989"/>
    </source>
</evidence>
<organism evidence="8 9">
    <name type="scientific">Xylaria arbuscula</name>
    <dbReference type="NCBI Taxonomy" id="114810"/>
    <lineage>
        <taxon>Eukaryota</taxon>
        <taxon>Fungi</taxon>
        <taxon>Dikarya</taxon>
        <taxon>Ascomycota</taxon>
        <taxon>Pezizomycotina</taxon>
        <taxon>Sordariomycetes</taxon>
        <taxon>Xylariomycetidae</taxon>
        <taxon>Xylariales</taxon>
        <taxon>Xylariaceae</taxon>
        <taxon>Xylaria</taxon>
    </lineage>
</organism>
<comment type="caution">
    <text evidence="8">The sequence shown here is derived from an EMBL/GenBank/DDBJ whole genome shotgun (WGS) entry which is preliminary data.</text>
</comment>
<dbReference type="PANTHER" id="PTHR15549:SF33">
    <property type="entry name" value="MEMBRANE PROTEIN WSC4, PUTATIVE (AFU_ORTHOLOGUE AFUA_5G09020)-RELATED"/>
    <property type="match status" value="1"/>
</dbReference>
<dbReference type="InterPro" id="IPR051694">
    <property type="entry name" value="Immunoregulatory_rcpt-like"/>
</dbReference>
<comment type="subcellular location">
    <subcellularLocation>
        <location evidence="1">Membrane</location>
        <topology evidence="1">Single-pass membrane protein</topology>
    </subcellularLocation>
</comment>
<evidence type="ECO:0000313" key="9">
    <source>
        <dbReference type="Proteomes" id="UP001148614"/>
    </source>
</evidence>